<dbReference type="GO" id="GO:0003723">
    <property type="term" value="F:RNA binding"/>
    <property type="evidence" value="ECO:0007669"/>
    <property type="project" value="TreeGrafter"/>
</dbReference>
<evidence type="ECO:0000313" key="14">
    <source>
        <dbReference type="WBParaSite" id="jg26736"/>
    </source>
</evidence>
<evidence type="ECO:0000256" key="1">
    <source>
        <dbReference type="ARBA" id="ARBA00004496"/>
    </source>
</evidence>
<protein>
    <recommendedName>
        <fullName evidence="4">Aspartate--tRNA ligase, cytoplasmic</fullName>
        <ecNumber evidence="3">6.1.1.12</ecNumber>
    </recommendedName>
</protein>
<dbReference type="Proteomes" id="UP000887574">
    <property type="component" value="Unplaced"/>
</dbReference>
<evidence type="ECO:0000256" key="8">
    <source>
        <dbReference type="ARBA" id="ARBA00022840"/>
    </source>
</evidence>
<dbReference type="CDD" id="cd00776">
    <property type="entry name" value="AsxRS_core"/>
    <property type="match status" value="1"/>
</dbReference>
<evidence type="ECO:0000256" key="9">
    <source>
        <dbReference type="ARBA" id="ARBA00022917"/>
    </source>
</evidence>
<evidence type="ECO:0000256" key="6">
    <source>
        <dbReference type="ARBA" id="ARBA00022598"/>
    </source>
</evidence>
<evidence type="ECO:0000256" key="5">
    <source>
        <dbReference type="ARBA" id="ARBA00022490"/>
    </source>
</evidence>
<dbReference type="InterPro" id="IPR045864">
    <property type="entry name" value="aa-tRNA-synth_II/BPL/LPL"/>
</dbReference>
<keyword evidence="9" id="KW-0648">Protein biosynthesis</keyword>
<dbReference type="SUPFAM" id="SSF50249">
    <property type="entry name" value="Nucleic acid-binding proteins"/>
    <property type="match status" value="1"/>
</dbReference>
<dbReference type="GO" id="GO:0005524">
    <property type="term" value="F:ATP binding"/>
    <property type="evidence" value="ECO:0007669"/>
    <property type="project" value="UniProtKB-KW"/>
</dbReference>
<dbReference type="WBParaSite" id="jg26736">
    <property type="protein sequence ID" value="jg26736"/>
    <property type="gene ID" value="jg26736"/>
</dbReference>
<keyword evidence="7" id="KW-0547">Nucleotide-binding</keyword>
<evidence type="ECO:0000313" key="13">
    <source>
        <dbReference type="Proteomes" id="UP000887574"/>
    </source>
</evidence>
<dbReference type="AlphaFoldDB" id="A0A915E5M4"/>
<name>A0A915E5M4_9BILA</name>
<dbReference type="CDD" id="cd04320">
    <property type="entry name" value="AspRS_cyto_N"/>
    <property type="match status" value="1"/>
</dbReference>
<keyword evidence="10" id="KW-0030">Aminoacyl-tRNA synthetase</keyword>
<organism evidence="13 14">
    <name type="scientific">Ditylenchus dipsaci</name>
    <dbReference type="NCBI Taxonomy" id="166011"/>
    <lineage>
        <taxon>Eukaryota</taxon>
        <taxon>Metazoa</taxon>
        <taxon>Ecdysozoa</taxon>
        <taxon>Nematoda</taxon>
        <taxon>Chromadorea</taxon>
        <taxon>Rhabditida</taxon>
        <taxon>Tylenchina</taxon>
        <taxon>Tylenchomorpha</taxon>
        <taxon>Sphaerularioidea</taxon>
        <taxon>Anguinidae</taxon>
        <taxon>Anguininae</taxon>
        <taxon>Ditylenchus</taxon>
    </lineage>
</organism>
<evidence type="ECO:0000259" key="12">
    <source>
        <dbReference type="PROSITE" id="PS50862"/>
    </source>
</evidence>
<dbReference type="NCBIfam" id="TIGR00458">
    <property type="entry name" value="aspS_nondisc"/>
    <property type="match status" value="1"/>
</dbReference>
<keyword evidence="8" id="KW-0067">ATP-binding</keyword>
<dbReference type="PANTHER" id="PTHR43450">
    <property type="entry name" value="ASPARTYL-TRNA SYNTHETASE"/>
    <property type="match status" value="1"/>
</dbReference>
<dbReference type="InterPro" id="IPR012340">
    <property type="entry name" value="NA-bd_OB-fold"/>
</dbReference>
<dbReference type="Pfam" id="PF00152">
    <property type="entry name" value="tRNA-synt_2"/>
    <property type="match status" value="1"/>
</dbReference>
<dbReference type="GO" id="GO:0004815">
    <property type="term" value="F:aspartate-tRNA ligase activity"/>
    <property type="evidence" value="ECO:0007669"/>
    <property type="project" value="UniProtKB-EC"/>
</dbReference>
<evidence type="ECO:0000256" key="4">
    <source>
        <dbReference type="ARBA" id="ARBA00018853"/>
    </source>
</evidence>
<dbReference type="Gene3D" id="3.30.930.10">
    <property type="entry name" value="Bira Bifunctional Protein, Domain 2"/>
    <property type="match status" value="1"/>
</dbReference>
<dbReference type="GO" id="GO:0017101">
    <property type="term" value="C:aminoacyl-tRNA synthetase multienzyme complex"/>
    <property type="evidence" value="ECO:0007669"/>
    <property type="project" value="TreeGrafter"/>
</dbReference>
<proteinExistence type="inferred from homology"/>
<evidence type="ECO:0000256" key="10">
    <source>
        <dbReference type="ARBA" id="ARBA00023146"/>
    </source>
</evidence>
<sequence length="582" mass="66151">MYQVDVSSRQCIKLMYQVIICIKLIVFHSWNNEKLYIDFEMDVQNEEVPKLSKKELNKLKRQAEKAQKKNEATGNTNSNATDVVNVEEDISVDKYGSYGLIQSTDANGGLKFTRIEEIGMSKQSTEVRVRGRLHNSRATARNCFVTVRQQIYSIQGILSVNAETSKQFVKFVAGITKESIVDILGEVRSVEKEIVSCTQSDVELHIRQLFVVSAAEPRLPLQIEDASRPIDASGELATVNLDTRLDNRVLDLRTPTSQAIFKIQAGISLIFRNVLSNRGFVEINTPKIICAASEGGANVFEVSYFKGSAYLAQSPQLYKQMAIAGDFERVFTVGAVFRAEDSNTHRHLTEFVGLDLEMAFNFHYHEVVQTICAVMMEIFKGLKNVFAKEIAAVAKQYKSEPFIFAEEPLILKYPEAVAMLRENGIEQGDEEDLSTPNEKFLGKLVREKYKTDFFVLDKFPLAVRPFYTMPDPNDESYSNSYDMFMRGEEILSGAQRIHDPTLLTERAKIHAIDLEKIEAYIAALSMDVLPTPVEVLVWKELRCCFWGLAISDWLQCSRVIRSAWHREDYSMKIVVVWIVHCF</sequence>
<dbReference type="Gene3D" id="2.40.50.140">
    <property type="entry name" value="Nucleic acid-binding proteins"/>
    <property type="match status" value="1"/>
</dbReference>
<dbReference type="SUPFAM" id="SSF55681">
    <property type="entry name" value="Class II aaRS and biotin synthetases"/>
    <property type="match status" value="1"/>
</dbReference>
<evidence type="ECO:0000256" key="7">
    <source>
        <dbReference type="ARBA" id="ARBA00022741"/>
    </source>
</evidence>
<dbReference type="PROSITE" id="PS50862">
    <property type="entry name" value="AA_TRNA_LIGASE_II"/>
    <property type="match status" value="1"/>
</dbReference>
<comment type="catalytic activity">
    <reaction evidence="11">
        <text>tRNA(Asp) + L-aspartate + ATP = L-aspartyl-tRNA(Asp) + AMP + diphosphate</text>
        <dbReference type="Rhea" id="RHEA:19649"/>
        <dbReference type="Rhea" id="RHEA-COMP:9660"/>
        <dbReference type="Rhea" id="RHEA-COMP:9678"/>
        <dbReference type="ChEBI" id="CHEBI:29991"/>
        <dbReference type="ChEBI" id="CHEBI:30616"/>
        <dbReference type="ChEBI" id="CHEBI:33019"/>
        <dbReference type="ChEBI" id="CHEBI:78442"/>
        <dbReference type="ChEBI" id="CHEBI:78516"/>
        <dbReference type="ChEBI" id="CHEBI:456215"/>
        <dbReference type="EC" id="6.1.1.12"/>
    </reaction>
</comment>
<evidence type="ECO:0000256" key="3">
    <source>
        <dbReference type="ARBA" id="ARBA00012841"/>
    </source>
</evidence>
<keyword evidence="13" id="KW-1185">Reference proteome</keyword>
<keyword evidence="6" id="KW-0436">Ligase</keyword>
<comment type="subcellular location">
    <subcellularLocation>
        <location evidence="1">Cytoplasm</location>
    </subcellularLocation>
</comment>
<dbReference type="InterPro" id="IPR004523">
    <property type="entry name" value="Asp-tRNA_synthase_2"/>
</dbReference>
<dbReference type="GO" id="GO:0006422">
    <property type="term" value="P:aspartyl-tRNA aminoacylation"/>
    <property type="evidence" value="ECO:0007669"/>
    <property type="project" value="InterPro"/>
</dbReference>
<dbReference type="PANTHER" id="PTHR43450:SF1">
    <property type="entry name" value="ASPARTATE--TRNA LIGASE, CYTOPLASMIC"/>
    <property type="match status" value="1"/>
</dbReference>
<feature type="domain" description="Aminoacyl-transfer RNA synthetases class-II family profile" evidence="12">
    <location>
        <begin position="261"/>
        <end position="538"/>
    </location>
</feature>
<evidence type="ECO:0000256" key="11">
    <source>
        <dbReference type="ARBA" id="ARBA00047904"/>
    </source>
</evidence>
<keyword evidence="5" id="KW-0963">Cytoplasm</keyword>
<dbReference type="EC" id="6.1.1.12" evidence="3"/>
<comment type="similarity">
    <text evidence="2">Belongs to the class-II aminoacyl-tRNA synthetase family. Type 2 subfamily.</text>
</comment>
<dbReference type="InterPro" id="IPR002312">
    <property type="entry name" value="Asp/Asn-tRNA-synth_IIb"/>
</dbReference>
<reference evidence="14" key="1">
    <citation type="submission" date="2022-11" db="UniProtKB">
        <authorList>
            <consortium name="WormBaseParasite"/>
        </authorList>
    </citation>
    <scope>IDENTIFICATION</scope>
</reference>
<evidence type="ECO:0000256" key="2">
    <source>
        <dbReference type="ARBA" id="ARBA00005312"/>
    </source>
</evidence>
<accession>A0A915E5M4</accession>
<dbReference type="InterPro" id="IPR004364">
    <property type="entry name" value="Aa-tRNA-synt_II"/>
</dbReference>
<dbReference type="FunFam" id="3.30.930.10:FF:000038">
    <property type="entry name" value="Aspartate--tRNA ligase"/>
    <property type="match status" value="1"/>
</dbReference>
<dbReference type="PRINTS" id="PR01042">
    <property type="entry name" value="TRNASYNTHASP"/>
</dbReference>
<dbReference type="GO" id="GO:0005829">
    <property type="term" value="C:cytosol"/>
    <property type="evidence" value="ECO:0007669"/>
    <property type="project" value="TreeGrafter"/>
</dbReference>
<dbReference type="InterPro" id="IPR006195">
    <property type="entry name" value="aa-tRNA-synth_II"/>
</dbReference>